<dbReference type="PRINTS" id="PR01840">
    <property type="entry name" value="TATCFAMILY"/>
</dbReference>
<dbReference type="PANTHER" id="PTHR30371">
    <property type="entry name" value="SEC-INDEPENDENT PROTEIN TRANSLOCASE PROTEIN TATC"/>
    <property type="match status" value="1"/>
</dbReference>
<feature type="transmembrane region" description="Helical" evidence="5">
    <location>
        <begin position="245"/>
        <end position="266"/>
    </location>
</feature>
<feature type="transmembrane region" description="Helical" evidence="5">
    <location>
        <begin position="21"/>
        <end position="42"/>
    </location>
</feature>
<comment type="subunit">
    <text evidence="5">Forms a complex with TatA.</text>
</comment>
<feature type="transmembrane region" description="Helical" evidence="5">
    <location>
        <begin position="220"/>
        <end position="239"/>
    </location>
</feature>
<accession>A0ABQ5MPG0</accession>
<dbReference type="PANTHER" id="PTHR30371:SF0">
    <property type="entry name" value="SEC-INDEPENDENT PROTEIN TRANSLOCASE PROTEIN TATC, CHLOROPLASTIC-RELATED"/>
    <property type="match status" value="1"/>
</dbReference>
<evidence type="ECO:0000256" key="5">
    <source>
        <dbReference type="HAMAP-Rule" id="MF_00902"/>
    </source>
</evidence>
<comment type="similarity">
    <text evidence="5">Belongs to the TatC family.</text>
</comment>
<feature type="transmembrane region" description="Helical" evidence="5">
    <location>
        <begin position="186"/>
        <end position="208"/>
    </location>
</feature>
<evidence type="ECO:0000256" key="2">
    <source>
        <dbReference type="ARBA" id="ARBA00022692"/>
    </source>
</evidence>
<keyword evidence="5" id="KW-0811">Translocation</keyword>
<dbReference type="EMBL" id="BRVO01000005">
    <property type="protein sequence ID" value="GLB50862.1"/>
    <property type="molecule type" value="Genomic_DNA"/>
</dbReference>
<evidence type="ECO:0000256" key="3">
    <source>
        <dbReference type="ARBA" id="ARBA00022989"/>
    </source>
</evidence>
<evidence type="ECO:0000313" key="7">
    <source>
        <dbReference type="Proteomes" id="UP001143543"/>
    </source>
</evidence>
<dbReference type="NCBIfam" id="TIGR00945">
    <property type="entry name" value="tatC"/>
    <property type="match status" value="1"/>
</dbReference>
<organism evidence="6 7">
    <name type="scientific">Neptunitalea lumnitzerae</name>
    <dbReference type="NCBI Taxonomy" id="2965509"/>
    <lineage>
        <taxon>Bacteria</taxon>
        <taxon>Pseudomonadati</taxon>
        <taxon>Bacteroidota</taxon>
        <taxon>Flavobacteriia</taxon>
        <taxon>Flavobacteriales</taxon>
        <taxon>Flavobacteriaceae</taxon>
        <taxon>Neptunitalea</taxon>
    </lineage>
</organism>
<keyword evidence="5" id="KW-0813">Transport</keyword>
<keyword evidence="3 5" id="KW-1133">Transmembrane helix</keyword>
<keyword evidence="5" id="KW-0653">Protein transport</keyword>
<sequence length="276" mass="31590">MAKKQKKGPDEMTFLDHLEELRWHIIRSVLAVLIIAIVAFIMKDFIFGTIILGPQEADFITYRFFCDLSQKFGLDDAFCTTEIGFDIQNRTMAGQFTAHMWTSIWTGIVLGFPYLAYELWKFISPGLYEKERRNAKGFIFVTSFLFFLGAAFGYFLISPLSINFFGTYQVSNAVENKIDLDSYISLVRSSVLACGVIFELPIIIYFFTKIGLVTPDFLRTYRRHAVVVVLLVSAIITPPDIISQIIVSIPILILYEVSIYISAYVLKRDKKKMTNI</sequence>
<dbReference type="Proteomes" id="UP001143543">
    <property type="component" value="Unassembled WGS sequence"/>
</dbReference>
<keyword evidence="4 5" id="KW-0472">Membrane</keyword>
<name>A0ABQ5MPG0_9FLAO</name>
<dbReference type="Pfam" id="PF00902">
    <property type="entry name" value="TatC"/>
    <property type="match status" value="1"/>
</dbReference>
<feature type="transmembrane region" description="Helical" evidence="5">
    <location>
        <begin position="138"/>
        <end position="157"/>
    </location>
</feature>
<reference evidence="6" key="1">
    <citation type="submission" date="2022-07" db="EMBL/GenBank/DDBJ databases">
        <title>Taxonomy of Novel Oxalotrophic and Methylotrophic Bacteria.</title>
        <authorList>
            <person name="Sahin N."/>
            <person name="Tani A."/>
        </authorList>
    </citation>
    <scope>NUCLEOTIDE SEQUENCE</scope>
    <source>
        <strain evidence="6">Y10</strain>
    </source>
</reference>
<comment type="subcellular location">
    <subcellularLocation>
        <location evidence="5">Cell membrane</location>
        <topology evidence="5">Multi-pass membrane protein</topology>
    </subcellularLocation>
    <subcellularLocation>
        <location evidence="1">Membrane</location>
        <topology evidence="1">Multi-pass membrane protein</topology>
    </subcellularLocation>
</comment>
<evidence type="ECO:0000313" key="6">
    <source>
        <dbReference type="EMBL" id="GLB50862.1"/>
    </source>
</evidence>
<dbReference type="HAMAP" id="MF_00902">
    <property type="entry name" value="TatC"/>
    <property type="match status" value="1"/>
</dbReference>
<evidence type="ECO:0000256" key="1">
    <source>
        <dbReference type="ARBA" id="ARBA00004141"/>
    </source>
</evidence>
<feature type="transmembrane region" description="Helical" evidence="5">
    <location>
        <begin position="98"/>
        <end position="117"/>
    </location>
</feature>
<keyword evidence="2 5" id="KW-0812">Transmembrane</keyword>
<keyword evidence="7" id="KW-1185">Reference proteome</keyword>
<comment type="function">
    <text evidence="5">Part of the twin-arginine translocation (Tat) system that transports large folded proteins containing a characteristic twin-arginine motif in their signal peptide across membranes.</text>
</comment>
<gene>
    <name evidence="5 6" type="primary">tatC</name>
    <name evidence="6" type="ORF">Y10_32300</name>
</gene>
<keyword evidence="5" id="KW-1003">Cell membrane</keyword>
<dbReference type="InterPro" id="IPR002033">
    <property type="entry name" value="TatC"/>
</dbReference>
<evidence type="ECO:0000256" key="4">
    <source>
        <dbReference type="ARBA" id="ARBA00023136"/>
    </source>
</evidence>
<dbReference type="RefSeq" id="WP_281766498.1">
    <property type="nucleotide sequence ID" value="NZ_BRVO01000005.1"/>
</dbReference>
<comment type="caution">
    <text evidence="6">The sequence shown here is derived from an EMBL/GenBank/DDBJ whole genome shotgun (WGS) entry which is preliminary data.</text>
</comment>
<protein>
    <recommendedName>
        <fullName evidence="5">Sec-independent protein translocase protein TatC</fullName>
    </recommendedName>
</protein>
<proteinExistence type="inferred from homology"/>